<dbReference type="PANTHER" id="PTHR13768:SF8">
    <property type="entry name" value="ALPHA-SOLUBLE NSF ATTACHMENT PROTEIN"/>
    <property type="match status" value="1"/>
</dbReference>
<dbReference type="GO" id="GO:0005774">
    <property type="term" value="C:vacuolar membrane"/>
    <property type="evidence" value="ECO:0007669"/>
    <property type="project" value="TreeGrafter"/>
</dbReference>
<accession>A0A3D8RNS0</accession>
<comment type="similarity">
    <text evidence="1 4">Belongs to the SNAP family.</text>
</comment>
<dbReference type="InterPro" id="IPR000744">
    <property type="entry name" value="NSF_attach"/>
</dbReference>
<comment type="function">
    <text evidence="4">Required for vesicular transport between the endoplasmic reticulum and the Golgi apparatus.</text>
</comment>
<evidence type="ECO:0008006" key="7">
    <source>
        <dbReference type="Google" id="ProtNLM"/>
    </source>
</evidence>
<evidence type="ECO:0000256" key="4">
    <source>
        <dbReference type="RuleBase" id="RU367013"/>
    </source>
</evidence>
<comment type="caution">
    <text evidence="5">The sequence shown here is derived from an EMBL/GenBank/DDBJ whole genome shotgun (WGS) entry which is preliminary data.</text>
</comment>
<dbReference type="Pfam" id="PF14938">
    <property type="entry name" value="SNAP"/>
    <property type="match status" value="1"/>
</dbReference>
<dbReference type="EMBL" id="PDLN01000009">
    <property type="protein sequence ID" value="RDW75693.1"/>
    <property type="molecule type" value="Genomic_DNA"/>
</dbReference>
<evidence type="ECO:0000256" key="3">
    <source>
        <dbReference type="ARBA" id="ARBA00022927"/>
    </source>
</evidence>
<dbReference type="SUPFAM" id="SSF48452">
    <property type="entry name" value="TPR-like"/>
    <property type="match status" value="1"/>
</dbReference>
<reference evidence="5 6" key="1">
    <citation type="journal article" date="2018" name="IMA Fungus">
        <title>IMA Genome-F 9: Draft genome sequence of Annulohypoxylon stygium, Aspergillus mulundensis, Berkeleyomyces basicola (syn. Thielaviopsis basicola), Ceratocystis smalleyi, two Cercospora beticola strains, Coleophoma cylindrospora, Fusarium fracticaudum, Phialophora cf. hyalina, and Morchella septimelata.</title>
        <authorList>
            <person name="Wingfield B.D."/>
            <person name="Bills G.F."/>
            <person name="Dong Y."/>
            <person name="Huang W."/>
            <person name="Nel W.J."/>
            <person name="Swalarsk-Parry B.S."/>
            <person name="Vaghefi N."/>
            <person name="Wilken P.M."/>
            <person name="An Z."/>
            <person name="de Beer Z.W."/>
            <person name="De Vos L."/>
            <person name="Chen L."/>
            <person name="Duong T.A."/>
            <person name="Gao Y."/>
            <person name="Hammerbacher A."/>
            <person name="Kikkert J.R."/>
            <person name="Li Y."/>
            <person name="Li H."/>
            <person name="Li K."/>
            <person name="Li Q."/>
            <person name="Liu X."/>
            <person name="Ma X."/>
            <person name="Naidoo K."/>
            <person name="Pethybridge S.J."/>
            <person name="Sun J."/>
            <person name="Steenkamp E.T."/>
            <person name="van der Nest M.A."/>
            <person name="van Wyk S."/>
            <person name="Wingfield M.J."/>
            <person name="Xiong C."/>
            <person name="Yue Q."/>
            <person name="Zhang X."/>
        </authorList>
    </citation>
    <scope>NUCLEOTIDE SEQUENCE [LARGE SCALE GENOMIC DNA]</scope>
    <source>
        <strain evidence="5 6">BP5796</strain>
    </source>
</reference>
<keyword evidence="6" id="KW-1185">Reference proteome</keyword>
<dbReference type="GO" id="GO:0031201">
    <property type="term" value="C:SNARE complex"/>
    <property type="evidence" value="ECO:0007669"/>
    <property type="project" value="TreeGrafter"/>
</dbReference>
<name>A0A3D8RNS0_9HELO</name>
<keyword evidence="2 4" id="KW-0813">Transport</keyword>
<evidence type="ECO:0000313" key="6">
    <source>
        <dbReference type="Proteomes" id="UP000256328"/>
    </source>
</evidence>
<keyword evidence="4" id="KW-0472">Membrane</keyword>
<dbReference type="GO" id="GO:0006886">
    <property type="term" value="P:intracellular protein transport"/>
    <property type="evidence" value="ECO:0007669"/>
    <property type="project" value="UniProtKB-UniRule"/>
</dbReference>
<dbReference type="CDD" id="cd15832">
    <property type="entry name" value="SNAP"/>
    <property type="match status" value="1"/>
</dbReference>
<organism evidence="5 6">
    <name type="scientific">Coleophoma crateriformis</name>
    <dbReference type="NCBI Taxonomy" id="565419"/>
    <lineage>
        <taxon>Eukaryota</taxon>
        <taxon>Fungi</taxon>
        <taxon>Dikarya</taxon>
        <taxon>Ascomycota</taxon>
        <taxon>Pezizomycotina</taxon>
        <taxon>Leotiomycetes</taxon>
        <taxon>Helotiales</taxon>
        <taxon>Dermateaceae</taxon>
        <taxon>Coleophoma</taxon>
    </lineage>
</organism>
<protein>
    <recommendedName>
        <fullName evidence="7">Vesicular-fusion protein sec17</fullName>
    </recommendedName>
</protein>
<keyword evidence="3 4" id="KW-0653">Protein transport</keyword>
<dbReference type="PANTHER" id="PTHR13768">
    <property type="entry name" value="SOLUBLE NSF ATTACHMENT PROTEIN SNAP"/>
    <property type="match status" value="1"/>
</dbReference>
<evidence type="ECO:0000256" key="2">
    <source>
        <dbReference type="ARBA" id="ARBA00022448"/>
    </source>
</evidence>
<evidence type="ECO:0000256" key="1">
    <source>
        <dbReference type="ARBA" id="ARBA00010050"/>
    </source>
</evidence>
<gene>
    <name evidence="5" type="ORF">BP5796_06514</name>
</gene>
<dbReference type="PRINTS" id="PR00448">
    <property type="entry name" value="NSFATTACHMNT"/>
</dbReference>
<dbReference type="AlphaFoldDB" id="A0A3D8RNS0"/>
<dbReference type="InterPro" id="IPR011990">
    <property type="entry name" value="TPR-like_helical_dom_sf"/>
</dbReference>
<keyword evidence="4" id="KW-0931">ER-Golgi transport</keyword>
<evidence type="ECO:0000313" key="5">
    <source>
        <dbReference type="EMBL" id="RDW75693.1"/>
    </source>
</evidence>
<dbReference type="GO" id="GO:0035494">
    <property type="term" value="P:SNARE complex disassembly"/>
    <property type="evidence" value="ECO:0007669"/>
    <property type="project" value="TreeGrafter"/>
</dbReference>
<dbReference type="OrthoDB" id="9984275at2759"/>
<dbReference type="GO" id="GO:0019905">
    <property type="term" value="F:syntaxin binding"/>
    <property type="evidence" value="ECO:0007669"/>
    <property type="project" value="TreeGrafter"/>
</dbReference>
<sequence length="296" mass="33110">MSGDPRALLREAQALQKKAESGGVMSGFFSSSKEDKWQAAVEKYNLAANAFLDDAGATFKLIADIQKNKLNEPDDAATSLQSAFNAFRLTQPAEAVRCMEQVIERYTARGNFRRAAAQVQILAELQEEQGMMKEALDSYEKAGKWFQGDNAPTLANKNFLKVAEIAALKQDPKADDRYLLSIKHFEGVAKSSLSNAAMKWSVKDYFLKAGLCHLARGDMVDTNRAFQEYLQMDPTFGSQKEYQLLMDLASAVQEGDQDAFGDKLFLYDKVNTLDSWKITMCRRIKDSIEEVGEDFS</sequence>
<proteinExistence type="inferred from homology"/>
<dbReference type="GO" id="GO:0005483">
    <property type="term" value="F:soluble NSF attachment protein activity"/>
    <property type="evidence" value="ECO:0007669"/>
    <property type="project" value="TreeGrafter"/>
</dbReference>
<dbReference type="Proteomes" id="UP000256328">
    <property type="component" value="Unassembled WGS sequence"/>
</dbReference>
<comment type="subcellular location">
    <subcellularLocation>
        <location evidence="4">Membrane</location>
        <topology evidence="4">Peripheral membrane protein</topology>
    </subcellularLocation>
</comment>
<dbReference type="Gene3D" id="1.25.40.10">
    <property type="entry name" value="Tetratricopeptide repeat domain"/>
    <property type="match status" value="1"/>
</dbReference>